<keyword evidence="1" id="KW-1133">Transmembrane helix</keyword>
<feature type="transmembrane region" description="Helical" evidence="1">
    <location>
        <begin position="92"/>
        <end position="111"/>
    </location>
</feature>
<evidence type="ECO:0000256" key="1">
    <source>
        <dbReference type="SAM" id="Phobius"/>
    </source>
</evidence>
<dbReference type="InterPro" id="IPR011435">
    <property type="entry name" value="UmpAB"/>
</dbReference>
<dbReference type="EMBL" id="JAFREM010000025">
    <property type="protein sequence ID" value="MBO1307675.1"/>
    <property type="molecule type" value="Genomic_DNA"/>
</dbReference>
<keyword evidence="1" id="KW-0472">Membrane</keyword>
<feature type="transmembrane region" description="Helical" evidence="1">
    <location>
        <begin position="131"/>
        <end position="149"/>
    </location>
</feature>
<dbReference type="Proteomes" id="UP000664601">
    <property type="component" value="Unassembled WGS sequence"/>
</dbReference>
<name>A0ABS3LDH4_9ENTE</name>
<keyword evidence="3" id="KW-1185">Reference proteome</keyword>
<feature type="transmembrane region" description="Helical" evidence="1">
    <location>
        <begin position="184"/>
        <end position="207"/>
    </location>
</feature>
<sequence length="264" mass="28883">MSLDINDLLARILTGIDGVTWDVVLSVAPIVLIFVVLNATSFKLRKRRFATIMKSFLITTIGLILFLHGVNIAYLPIGQHLGGAIAAMDNNWILIPLGFAMGFLVGFAEPAIHVMVKQVEDQSDGRIKGNLLLASISIGIGIAVSLSMWRLLAGFSLYYFLIPGYLLVFILGRKVDKMFLAMAFDNGGVATGPMCSTFILAMCVSIASQIEGRDPMIDGFGVVAMIALTPILTTLVLGYIYKMKDERDRKFRQAIQDSEGEEDE</sequence>
<dbReference type="Pfam" id="PF07556">
    <property type="entry name" value="DUF1538"/>
    <property type="match status" value="1"/>
</dbReference>
<evidence type="ECO:0000313" key="3">
    <source>
        <dbReference type="Proteomes" id="UP000664601"/>
    </source>
</evidence>
<feature type="transmembrane region" description="Helical" evidence="1">
    <location>
        <begin position="219"/>
        <end position="241"/>
    </location>
</feature>
<dbReference type="RefSeq" id="WP_207674666.1">
    <property type="nucleotide sequence ID" value="NZ_JAFREM010000025.1"/>
</dbReference>
<protein>
    <submittedName>
        <fullName evidence="2">DUF1538 domain-containing protein</fullName>
    </submittedName>
</protein>
<gene>
    <name evidence="2" type="ORF">JZO70_15975</name>
</gene>
<feature type="transmembrane region" description="Helical" evidence="1">
    <location>
        <begin position="23"/>
        <end position="44"/>
    </location>
</feature>
<comment type="caution">
    <text evidence="2">The sequence shown here is derived from an EMBL/GenBank/DDBJ whole genome shotgun (WGS) entry which is preliminary data.</text>
</comment>
<feature type="transmembrane region" description="Helical" evidence="1">
    <location>
        <begin position="56"/>
        <end position="77"/>
    </location>
</feature>
<reference evidence="2 3" key="1">
    <citation type="submission" date="2021-03" db="EMBL/GenBank/DDBJ databases">
        <title>Enterococcal diversity collection.</title>
        <authorList>
            <person name="Gilmore M.S."/>
            <person name="Schwartzman J."/>
            <person name="Van Tyne D."/>
            <person name="Martin M."/>
            <person name="Earl A.M."/>
            <person name="Manson A.L."/>
            <person name="Straub T."/>
            <person name="Salamzade R."/>
            <person name="Saavedra J."/>
            <person name="Lebreton F."/>
            <person name="Prichula J."/>
            <person name="Schaufler K."/>
            <person name="Gaca A."/>
            <person name="Sgardioli B."/>
            <person name="Wagenaar J."/>
            <person name="Strong T."/>
        </authorList>
    </citation>
    <scope>NUCLEOTIDE SEQUENCE [LARGE SCALE GENOMIC DNA]</scope>
    <source>
        <strain evidence="2 3">669A</strain>
    </source>
</reference>
<accession>A0ABS3LDH4</accession>
<proteinExistence type="predicted"/>
<organism evidence="2 3">
    <name type="scientific">Candidatus Enterococcus moelleringii</name>
    <dbReference type="NCBI Taxonomy" id="2815325"/>
    <lineage>
        <taxon>Bacteria</taxon>
        <taxon>Bacillati</taxon>
        <taxon>Bacillota</taxon>
        <taxon>Bacilli</taxon>
        <taxon>Lactobacillales</taxon>
        <taxon>Enterococcaceae</taxon>
        <taxon>Enterococcus</taxon>
    </lineage>
</organism>
<keyword evidence="1" id="KW-0812">Transmembrane</keyword>
<feature type="transmembrane region" description="Helical" evidence="1">
    <location>
        <begin position="155"/>
        <end position="172"/>
    </location>
</feature>
<evidence type="ECO:0000313" key="2">
    <source>
        <dbReference type="EMBL" id="MBO1307675.1"/>
    </source>
</evidence>